<dbReference type="GO" id="GO:0004038">
    <property type="term" value="F:allantoinase activity"/>
    <property type="evidence" value="ECO:0007669"/>
    <property type="project" value="TreeGrafter"/>
</dbReference>
<dbReference type="HOGENOM" id="CLU_015572_4_2_11"/>
<dbReference type="STRING" id="266117.Rxyl_0358"/>
<dbReference type="PhylomeDB" id="Q1AZ44"/>
<gene>
    <name evidence="2" type="ordered locus">Rxyl_0358</name>
</gene>
<accession>Q1AZ44</accession>
<dbReference type="InterPro" id="IPR032466">
    <property type="entry name" value="Metal_Hydrolase"/>
</dbReference>
<dbReference type="AlphaFoldDB" id="Q1AZ44"/>
<evidence type="ECO:0000313" key="2">
    <source>
        <dbReference type="EMBL" id="ABG03334.1"/>
    </source>
</evidence>
<dbReference type="PANTHER" id="PTHR43668">
    <property type="entry name" value="ALLANTOINASE"/>
    <property type="match status" value="1"/>
</dbReference>
<reference evidence="2 3" key="1">
    <citation type="submission" date="2006-06" db="EMBL/GenBank/DDBJ databases">
        <title>Complete sequence of Rubrobacter xylanophilus DSM 9941.</title>
        <authorList>
            <consortium name="US DOE Joint Genome Institute"/>
            <person name="Copeland A."/>
            <person name="Lucas S."/>
            <person name="Lapidus A."/>
            <person name="Barry K."/>
            <person name="Detter J.C."/>
            <person name="Glavina del Rio T."/>
            <person name="Hammon N."/>
            <person name="Israni S."/>
            <person name="Dalin E."/>
            <person name="Tice H."/>
            <person name="Pitluck S."/>
            <person name="Munk A.C."/>
            <person name="Brettin T."/>
            <person name="Bruce D."/>
            <person name="Han C."/>
            <person name="Tapia R."/>
            <person name="Gilna P."/>
            <person name="Schmutz J."/>
            <person name="Larimer F."/>
            <person name="Land M."/>
            <person name="Hauser L."/>
            <person name="Kyrpides N."/>
            <person name="Lykidis A."/>
            <person name="da Costa M.S."/>
            <person name="Rainey F.A."/>
            <person name="Empadinhas N."/>
            <person name="Jolivet E."/>
            <person name="Battista J.R."/>
            <person name="Richardson P."/>
        </authorList>
    </citation>
    <scope>NUCLEOTIDE SEQUENCE [LARGE SCALE GENOMIC DNA]</scope>
    <source>
        <strain evidence="3">DSM 9941 / NBRC 16129 / PRD-1</strain>
    </source>
</reference>
<dbReference type="InterPro" id="IPR050138">
    <property type="entry name" value="DHOase/Allantoinase_Hydrolase"/>
</dbReference>
<evidence type="ECO:0000259" key="1">
    <source>
        <dbReference type="Pfam" id="PF01979"/>
    </source>
</evidence>
<dbReference type="PANTHER" id="PTHR43668:SF2">
    <property type="entry name" value="ALLANTOINASE"/>
    <property type="match status" value="1"/>
</dbReference>
<dbReference type="GO" id="GO:0006145">
    <property type="term" value="P:purine nucleobase catabolic process"/>
    <property type="evidence" value="ECO:0007669"/>
    <property type="project" value="TreeGrafter"/>
</dbReference>
<protein>
    <submittedName>
        <fullName evidence="2">Dihydropyrimidinase</fullName>
        <ecNumber evidence="2">3.5.2.2</ecNumber>
    </submittedName>
</protein>
<feature type="domain" description="Amidohydrolase-related" evidence="1">
    <location>
        <begin position="54"/>
        <end position="455"/>
    </location>
</feature>
<dbReference type="KEGG" id="rxy:Rxyl_0358"/>
<keyword evidence="3" id="KW-1185">Reference proteome</keyword>
<dbReference type="OrthoDB" id="9803027at2"/>
<dbReference type="InterPro" id="IPR011059">
    <property type="entry name" value="Metal-dep_hydrolase_composite"/>
</dbReference>
<sequence length="483" mass="52708">MARFDTAVVNGTAVLPGHGAIAADIGIKDGRIAALGDSIPASDAEEVIDAEGRLVLPGAVDAHFHLGIYRDIAEDARSETASSLAGGVTSVISYFRTGSHYLEKSGPYAEIYPEVLEKTAGNSWVDYGYHLAPMVRDQIREIERLVNEDGVASFKYYMFYKGMDLAGQPGESETMSEVYDLGHMFEIMEEVARLQASRTDGSRISLSIHCEQPELIRVFMERVQSEGVLEGLEAYSAARPPLTEHLAVAEVGVLAGHTRCPVNLLHLSSEEALEAAVELKRRHPSLDARLETTLHHLALTYETYNDQRGKVNPPIRAQSDVEALWRGVLRGEIDWVCSDHACCSEEHKEGELWRALPGFGGTALIYPFMLTEGRRRGLSLERIVELVATNPARAYGLAPRKGAITIGADADLAIVEMEETHAVTPERLLSAQEYTPFEGMELAGWPVRTLLRGRTAFAGGETVGEPAGSYLKRPLAAEPIPAS</sequence>
<proteinExistence type="predicted"/>
<dbReference type="Proteomes" id="UP000006637">
    <property type="component" value="Chromosome"/>
</dbReference>
<dbReference type="SUPFAM" id="SSF51556">
    <property type="entry name" value="Metallo-dependent hydrolases"/>
    <property type="match status" value="1"/>
</dbReference>
<dbReference type="GO" id="GO:0004157">
    <property type="term" value="F:dihydropyrimidinase activity"/>
    <property type="evidence" value="ECO:0007669"/>
    <property type="project" value="UniProtKB-EC"/>
</dbReference>
<keyword evidence="2" id="KW-0378">Hydrolase</keyword>
<dbReference type="SUPFAM" id="SSF51338">
    <property type="entry name" value="Composite domain of metallo-dependent hydrolases"/>
    <property type="match status" value="1"/>
</dbReference>
<name>Q1AZ44_RUBXD</name>
<dbReference type="Gene3D" id="3.20.20.140">
    <property type="entry name" value="Metal-dependent hydrolases"/>
    <property type="match status" value="1"/>
</dbReference>
<dbReference type="InterPro" id="IPR006680">
    <property type="entry name" value="Amidohydro-rel"/>
</dbReference>
<dbReference type="EMBL" id="CP000386">
    <property type="protein sequence ID" value="ABG03334.1"/>
    <property type="molecule type" value="Genomic_DNA"/>
</dbReference>
<dbReference type="GO" id="GO:0005737">
    <property type="term" value="C:cytoplasm"/>
    <property type="evidence" value="ECO:0007669"/>
    <property type="project" value="TreeGrafter"/>
</dbReference>
<organism evidence="2 3">
    <name type="scientific">Rubrobacter xylanophilus (strain DSM 9941 / JCM 11954 / NBRC 16129 / PRD-1)</name>
    <dbReference type="NCBI Taxonomy" id="266117"/>
    <lineage>
        <taxon>Bacteria</taxon>
        <taxon>Bacillati</taxon>
        <taxon>Actinomycetota</taxon>
        <taxon>Rubrobacteria</taxon>
        <taxon>Rubrobacterales</taxon>
        <taxon>Rubrobacteraceae</taxon>
        <taxon>Rubrobacter</taxon>
    </lineage>
</organism>
<dbReference type="EC" id="3.5.2.2" evidence="2"/>
<dbReference type="RefSeq" id="WP_011563352.1">
    <property type="nucleotide sequence ID" value="NC_008148.1"/>
</dbReference>
<dbReference type="Pfam" id="PF01979">
    <property type="entry name" value="Amidohydro_1"/>
    <property type="match status" value="1"/>
</dbReference>
<evidence type="ECO:0000313" key="3">
    <source>
        <dbReference type="Proteomes" id="UP000006637"/>
    </source>
</evidence>
<dbReference type="eggNOG" id="COG0044">
    <property type="taxonomic scope" value="Bacteria"/>
</dbReference>